<dbReference type="Gene3D" id="1.20.1250.20">
    <property type="entry name" value="MFS general substrate transporter like domains"/>
    <property type="match status" value="1"/>
</dbReference>
<dbReference type="PANTHER" id="PTHR11360:SF284">
    <property type="entry name" value="EG:103B4.3 PROTEIN-RELATED"/>
    <property type="match status" value="1"/>
</dbReference>
<evidence type="ECO:0000313" key="6">
    <source>
        <dbReference type="Proteomes" id="UP000193922"/>
    </source>
</evidence>
<feature type="transmembrane region" description="Helical" evidence="3">
    <location>
        <begin position="310"/>
        <end position="328"/>
    </location>
</feature>
<feature type="transmembrane region" description="Helical" evidence="3">
    <location>
        <begin position="134"/>
        <end position="157"/>
    </location>
</feature>
<keyword evidence="3" id="KW-0812">Transmembrane</keyword>
<feature type="transmembrane region" description="Helical" evidence="3">
    <location>
        <begin position="107"/>
        <end position="128"/>
    </location>
</feature>
<dbReference type="PROSITE" id="PS50850">
    <property type="entry name" value="MFS"/>
    <property type="match status" value="1"/>
</dbReference>
<dbReference type="AlphaFoldDB" id="A0A1Y1W0M8"/>
<accession>A0A1Y1W0M8</accession>
<dbReference type="SUPFAM" id="SSF103473">
    <property type="entry name" value="MFS general substrate transporter"/>
    <property type="match status" value="1"/>
</dbReference>
<feature type="transmembrane region" description="Helical" evidence="3">
    <location>
        <begin position="368"/>
        <end position="391"/>
    </location>
</feature>
<evidence type="ECO:0000256" key="1">
    <source>
        <dbReference type="ARBA" id="ARBA00004141"/>
    </source>
</evidence>
<feature type="transmembrane region" description="Helical" evidence="3">
    <location>
        <begin position="284"/>
        <end position="303"/>
    </location>
</feature>
<evidence type="ECO:0000256" key="2">
    <source>
        <dbReference type="ARBA" id="ARBA00006727"/>
    </source>
</evidence>
<feature type="transmembrane region" description="Helical" evidence="3">
    <location>
        <begin position="82"/>
        <end position="100"/>
    </location>
</feature>
<dbReference type="RefSeq" id="XP_040740995.1">
    <property type="nucleotide sequence ID" value="XM_040888328.1"/>
</dbReference>
<dbReference type="InterPro" id="IPR011701">
    <property type="entry name" value="MFS"/>
</dbReference>
<feature type="transmembrane region" description="Helical" evidence="3">
    <location>
        <begin position="200"/>
        <end position="220"/>
    </location>
</feature>
<feature type="transmembrane region" description="Helical" evidence="3">
    <location>
        <begin position="403"/>
        <end position="425"/>
    </location>
</feature>
<comment type="caution">
    <text evidence="5">The sequence shown here is derived from an EMBL/GenBank/DDBJ whole genome shotgun (WGS) entry which is preliminary data.</text>
</comment>
<protein>
    <submittedName>
        <fullName evidence="5">MFS general substrate transporter</fullName>
    </submittedName>
</protein>
<evidence type="ECO:0000256" key="3">
    <source>
        <dbReference type="SAM" id="Phobius"/>
    </source>
</evidence>
<dbReference type="InterPro" id="IPR036259">
    <property type="entry name" value="MFS_trans_sf"/>
</dbReference>
<feature type="domain" description="Major facilitator superfamily (MFS) profile" evidence="4">
    <location>
        <begin position="330"/>
        <end position="433"/>
    </location>
</feature>
<reference evidence="5 6" key="1">
    <citation type="submission" date="2016-07" db="EMBL/GenBank/DDBJ databases">
        <title>Pervasive Adenine N6-methylation of Active Genes in Fungi.</title>
        <authorList>
            <consortium name="DOE Joint Genome Institute"/>
            <person name="Mondo S.J."/>
            <person name="Dannebaum R.O."/>
            <person name="Kuo R.C."/>
            <person name="Labutti K."/>
            <person name="Haridas S."/>
            <person name="Kuo A."/>
            <person name="Salamov A."/>
            <person name="Ahrendt S.R."/>
            <person name="Lipzen A."/>
            <person name="Sullivan W."/>
            <person name="Andreopoulos W.B."/>
            <person name="Clum A."/>
            <person name="Lindquist E."/>
            <person name="Daum C."/>
            <person name="Ramamoorthy G.K."/>
            <person name="Gryganskyi A."/>
            <person name="Culley D."/>
            <person name="Magnuson J.K."/>
            <person name="James T.Y."/>
            <person name="O'Malley M.A."/>
            <person name="Stajich J.E."/>
            <person name="Spatafora J.W."/>
            <person name="Visel A."/>
            <person name="Grigoriev I.V."/>
        </authorList>
    </citation>
    <scope>NUCLEOTIDE SEQUENCE [LARGE SCALE GENOMIC DNA]</scope>
    <source>
        <strain evidence="5 6">ATCC 12442</strain>
    </source>
</reference>
<feature type="transmembrane region" description="Helical" evidence="3">
    <location>
        <begin position="169"/>
        <end position="188"/>
    </location>
</feature>
<dbReference type="OrthoDB" id="2213137at2759"/>
<name>A0A1Y1W0M8_9FUNG</name>
<dbReference type="GeneID" id="63804976"/>
<evidence type="ECO:0000259" key="4">
    <source>
        <dbReference type="PROSITE" id="PS50850"/>
    </source>
</evidence>
<keyword evidence="3" id="KW-1133">Transmembrane helix</keyword>
<comment type="similarity">
    <text evidence="2">Belongs to the major facilitator superfamily. Monocarboxylate porter (TC 2.A.1.13) family.</text>
</comment>
<dbReference type="InterPro" id="IPR050327">
    <property type="entry name" value="Proton-linked_MCT"/>
</dbReference>
<feature type="transmembrane region" description="Helical" evidence="3">
    <location>
        <begin position="241"/>
        <end position="264"/>
    </location>
</feature>
<feature type="transmembrane region" description="Helical" evidence="3">
    <location>
        <begin position="334"/>
        <end position="356"/>
    </location>
</feature>
<dbReference type="EMBL" id="MCFD01000013">
    <property type="protein sequence ID" value="ORX67073.1"/>
    <property type="molecule type" value="Genomic_DNA"/>
</dbReference>
<dbReference type="InterPro" id="IPR020846">
    <property type="entry name" value="MFS_dom"/>
</dbReference>
<evidence type="ECO:0000313" key="5">
    <source>
        <dbReference type="EMBL" id="ORX67073.1"/>
    </source>
</evidence>
<proteinExistence type="inferred from homology"/>
<feature type="transmembrane region" description="Helical" evidence="3">
    <location>
        <begin position="42"/>
        <end position="62"/>
    </location>
</feature>
<dbReference type="PANTHER" id="PTHR11360">
    <property type="entry name" value="MONOCARBOXYLATE TRANSPORTER"/>
    <property type="match status" value="1"/>
</dbReference>
<dbReference type="Pfam" id="PF07690">
    <property type="entry name" value="MFS_1"/>
    <property type="match status" value="1"/>
</dbReference>
<keyword evidence="3" id="KW-0472">Membrane</keyword>
<keyword evidence="6" id="KW-1185">Reference proteome</keyword>
<gene>
    <name evidence="5" type="ORF">DL89DRAFT_269502</name>
</gene>
<dbReference type="Proteomes" id="UP000193922">
    <property type="component" value="Unassembled WGS sequence"/>
</dbReference>
<organism evidence="5 6">
    <name type="scientific">Linderina pennispora</name>
    <dbReference type="NCBI Taxonomy" id="61395"/>
    <lineage>
        <taxon>Eukaryota</taxon>
        <taxon>Fungi</taxon>
        <taxon>Fungi incertae sedis</taxon>
        <taxon>Zoopagomycota</taxon>
        <taxon>Kickxellomycotina</taxon>
        <taxon>Kickxellomycetes</taxon>
        <taxon>Kickxellales</taxon>
        <taxon>Kickxellaceae</taxon>
        <taxon>Linderina</taxon>
    </lineage>
</organism>
<dbReference type="GO" id="GO:0022857">
    <property type="term" value="F:transmembrane transporter activity"/>
    <property type="evidence" value="ECO:0007669"/>
    <property type="project" value="InterPro"/>
</dbReference>
<sequence length="433" mass="46138">MQASTNTNNTTLASIAQADKCIVSVDHPAGDSTPESDTAHGWLVIAGSFVYTMASVGTAASFGVYMDEYLTKEFPGTPSSTLAWIGTMQIGLTFFCGIIFGPMMERIDIRIVGIIGTLFSGAGLLIASGCTSPASLIATQGIITGIGFSAMFTVAMTLPSQWMVKYKPIAVGIAISGSAVGGIWQSFAMRAIIKSHGYRWALRISGLIQIAMCSSATLPMKRRIEAPPRKRFIEHTLLRDPKFILLLLFGITGGAGFFIPFAFMPNYAVVVLHKDISWDANISALMNVGGFFGRLLSGILAAYIGPISTLAICSLVSSLGIFVLWLPFKNTAVLIIEAFVFGMSSGSLVTVFPVAAASLYGLQRLPSILGLLFVSFFAGQLISSPVAGRLLDKYGHGADFSSLIIYTGALFAVAVVFLVMIRLLITRDIFAKV</sequence>
<comment type="subcellular location">
    <subcellularLocation>
        <location evidence="1">Membrane</location>
        <topology evidence="1">Multi-pass membrane protein</topology>
    </subcellularLocation>
</comment>
<dbReference type="GO" id="GO:0016020">
    <property type="term" value="C:membrane"/>
    <property type="evidence" value="ECO:0007669"/>
    <property type="project" value="UniProtKB-SubCell"/>
</dbReference>